<name>A0A392Q5Y3_9FABA</name>
<dbReference type="EMBL" id="LXQA010114269">
    <property type="protein sequence ID" value="MCI19322.1"/>
    <property type="molecule type" value="Genomic_DNA"/>
</dbReference>
<accession>A0A392Q5Y3</accession>
<dbReference type="Proteomes" id="UP000265520">
    <property type="component" value="Unassembled WGS sequence"/>
</dbReference>
<keyword evidence="2" id="KW-1185">Reference proteome</keyword>
<dbReference type="AlphaFoldDB" id="A0A392Q5Y3"/>
<proteinExistence type="predicted"/>
<evidence type="ECO:0000313" key="1">
    <source>
        <dbReference type="EMBL" id="MCI19322.1"/>
    </source>
</evidence>
<reference evidence="1 2" key="1">
    <citation type="journal article" date="2018" name="Front. Plant Sci.">
        <title>Red Clover (Trifolium pratense) and Zigzag Clover (T. medium) - A Picture of Genomic Similarities and Differences.</title>
        <authorList>
            <person name="Dluhosova J."/>
            <person name="Istvanek J."/>
            <person name="Nedelnik J."/>
            <person name="Repkova J."/>
        </authorList>
    </citation>
    <scope>NUCLEOTIDE SEQUENCE [LARGE SCALE GENOMIC DNA]</scope>
    <source>
        <strain evidence="2">cv. 10/8</strain>
        <tissue evidence="1">Leaf</tissue>
    </source>
</reference>
<protein>
    <submittedName>
        <fullName evidence="1">Uncharacterized protein</fullName>
    </submittedName>
</protein>
<feature type="non-terminal residue" evidence="1">
    <location>
        <position position="26"/>
    </location>
</feature>
<evidence type="ECO:0000313" key="2">
    <source>
        <dbReference type="Proteomes" id="UP000265520"/>
    </source>
</evidence>
<comment type="caution">
    <text evidence="1">The sequence shown here is derived from an EMBL/GenBank/DDBJ whole genome shotgun (WGS) entry which is preliminary data.</text>
</comment>
<sequence length="26" mass="2926">MGTITGWRVYLGVGIRNDEKLSLSFL</sequence>
<organism evidence="1 2">
    <name type="scientific">Trifolium medium</name>
    <dbReference type="NCBI Taxonomy" id="97028"/>
    <lineage>
        <taxon>Eukaryota</taxon>
        <taxon>Viridiplantae</taxon>
        <taxon>Streptophyta</taxon>
        <taxon>Embryophyta</taxon>
        <taxon>Tracheophyta</taxon>
        <taxon>Spermatophyta</taxon>
        <taxon>Magnoliopsida</taxon>
        <taxon>eudicotyledons</taxon>
        <taxon>Gunneridae</taxon>
        <taxon>Pentapetalae</taxon>
        <taxon>rosids</taxon>
        <taxon>fabids</taxon>
        <taxon>Fabales</taxon>
        <taxon>Fabaceae</taxon>
        <taxon>Papilionoideae</taxon>
        <taxon>50 kb inversion clade</taxon>
        <taxon>NPAAA clade</taxon>
        <taxon>Hologalegina</taxon>
        <taxon>IRL clade</taxon>
        <taxon>Trifolieae</taxon>
        <taxon>Trifolium</taxon>
    </lineage>
</organism>